<organism evidence="5 6">
    <name type="scientific">Gulosibacter faecalis</name>
    <dbReference type="NCBI Taxonomy" id="272240"/>
    <lineage>
        <taxon>Bacteria</taxon>
        <taxon>Bacillati</taxon>
        <taxon>Actinomycetota</taxon>
        <taxon>Actinomycetes</taxon>
        <taxon>Micrococcales</taxon>
        <taxon>Microbacteriaceae</taxon>
        <taxon>Gulosibacter</taxon>
    </lineage>
</organism>
<dbReference type="InterPro" id="IPR036388">
    <property type="entry name" value="WH-like_DNA-bd_sf"/>
</dbReference>
<dbReference type="InterPro" id="IPR047640">
    <property type="entry name" value="RpiR-like"/>
</dbReference>
<dbReference type="SUPFAM" id="SSF46689">
    <property type="entry name" value="Homeodomain-like"/>
    <property type="match status" value="1"/>
</dbReference>
<keyword evidence="1" id="KW-0805">Transcription regulation</keyword>
<dbReference type="Gene3D" id="3.40.50.10490">
    <property type="entry name" value="Glucose-6-phosphate isomerase like protein, domain 1"/>
    <property type="match status" value="1"/>
</dbReference>
<dbReference type="RefSeq" id="WP_019618710.1">
    <property type="nucleotide sequence ID" value="NZ_JBHUNE010000009.1"/>
</dbReference>
<evidence type="ECO:0000259" key="4">
    <source>
        <dbReference type="PROSITE" id="PS51071"/>
    </source>
</evidence>
<protein>
    <submittedName>
        <fullName evidence="5">MurR/RpiR family transcriptional regulator</fullName>
    </submittedName>
</protein>
<dbReference type="Pfam" id="PF01418">
    <property type="entry name" value="HTH_6"/>
    <property type="match status" value="1"/>
</dbReference>
<evidence type="ECO:0000256" key="3">
    <source>
        <dbReference type="ARBA" id="ARBA00023163"/>
    </source>
</evidence>
<dbReference type="InterPro" id="IPR009057">
    <property type="entry name" value="Homeodomain-like_sf"/>
</dbReference>
<evidence type="ECO:0000256" key="2">
    <source>
        <dbReference type="ARBA" id="ARBA00023125"/>
    </source>
</evidence>
<name>A0ABW5UZN7_9MICO</name>
<feature type="domain" description="HTH rpiR-type" evidence="4">
    <location>
        <begin position="11"/>
        <end position="87"/>
    </location>
</feature>
<keyword evidence="6" id="KW-1185">Reference proteome</keyword>
<sequence>MTTPATHDDAASVTERINGRFADLTSAERRVARTLLSDYPVAGLTSVHRFAERAGVSAATIVRFVQTLGFAAYREFQDSLRDEVQAREDSALSLALRRPDPAPADDGLEQLRASQASYIDGINRTFDSLRASEVEQLVGWLADSRVGIVAHGGVFSGLLAHHLVTELSMFRPGVRTCPSNTMRQIDLLLESANRADVWVIFDFRRYAPATERIARQAREHGARIALITDRWLSPIANFADVVLSCRVEASGPSDTLVPAMALVSALCEAAVARLGSDGLDRLRRIDPMRAAIESTITKEPL</sequence>
<dbReference type="PANTHER" id="PTHR30514">
    <property type="entry name" value="GLUCOKINASE"/>
    <property type="match status" value="1"/>
</dbReference>
<dbReference type="InterPro" id="IPR001347">
    <property type="entry name" value="SIS_dom"/>
</dbReference>
<evidence type="ECO:0000313" key="5">
    <source>
        <dbReference type="EMBL" id="MFD2759196.1"/>
    </source>
</evidence>
<dbReference type="InterPro" id="IPR000281">
    <property type="entry name" value="HTH_RpiR"/>
</dbReference>
<dbReference type="CDD" id="cd05013">
    <property type="entry name" value="SIS_RpiR"/>
    <property type="match status" value="1"/>
</dbReference>
<dbReference type="InterPro" id="IPR035472">
    <property type="entry name" value="RpiR-like_SIS"/>
</dbReference>
<keyword evidence="2" id="KW-0238">DNA-binding</keyword>
<comment type="caution">
    <text evidence="5">The sequence shown here is derived from an EMBL/GenBank/DDBJ whole genome shotgun (WGS) entry which is preliminary data.</text>
</comment>
<accession>A0ABW5UZN7</accession>
<dbReference type="SUPFAM" id="SSF53697">
    <property type="entry name" value="SIS domain"/>
    <property type="match status" value="1"/>
</dbReference>
<evidence type="ECO:0000313" key="6">
    <source>
        <dbReference type="Proteomes" id="UP001597492"/>
    </source>
</evidence>
<evidence type="ECO:0000256" key="1">
    <source>
        <dbReference type="ARBA" id="ARBA00023015"/>
    </source>
</evidence>
<dbReference type="EMBL" id="JBHUNE010000009">
    <property type="protein sequence ID" value="MFD2759196.1"/>
    <property type="molecule type" value="Genomic_DNA"/>
</dbReference>
<dbReference type="PANTHER" id="PTHR30514:SF18">
    <property type="entry name" value="RPIR-FAMILY TRANSCRIPTIONAL REGULATOR"/>
    <property type="match status" value="1"/>
</dbReference>
<dbReference type="Pfam" id="PF01380">
    <property type="entry name" value="SIS"/>
    <property type="match status" value="1"/>
</dbReference>
<dbReference type="Proteomes" id="UP001597492">
    <property type="component" value="Unassembled WGS sequence"/>
</dbReference>
<proteinExistence type="predicted"/>
<keyword evidence="3" id="KW-0804">Transcription</keyword>
<reference evidence="6" key="1">
    <citation type="journal article" date="2019" name="Int. J. Syst. Evol. Microbiol.">
        <title>The Global Catalogue of Microorganisms (GCM) 10K type strain sequencing project: providing services to taxonomists for standard genome sequencing and annotation.</title>
        <authorList>
            <consortium name="The Broad Institute Genomics Platform"/>
            <consortium name="The Broad Institute Genome Sequencing Center for Infectious Disease"/>
            <person name="Wu L."/>
            <person name="Ma J."/>
        </authorList>
    </citation>
    <scope>NUCLEOTIDE SEQUENCE [LARGE SCALE GENOMIC DNA]</scope>
    <source>
        <strain evidence="6">TISTR 1514</strain>
    </source>
</reference>
<dbReference type="Gene3D" id="1.10.10.10">
    <property type="entry name" value="Winged helix-like DNA-binding domain superfamily/Winged helix DNA-binding domain"/>
    <property type="match status" value="1"/>
</dbReference>
<dbReference type="InterPro" id="IPR046348">
    <property type="entry name" value="SIS_dom_sf"/>
</dbReference>
<gene>
    <name evidence="5" type="ORF">ACFSW7_12500</name>
</gene>
<dbReference type="PROSITE" id="PS51071">
    <property type="entry name" value="HTH_RPIR"/>
    <property type="match status" value="1"/>
</dbReference>